<dbReference type="InterPro" id="IPR029068">
    <property type="entry name" value="Glyas_Bleomycin-R_OHBP_Dase"/>
</dbReference>
<dbReference type="InterPro" id="IPR001533">
    <property type="entry name" value="Pterin_deHydtase"/>
</dbReference>
<dbReference type="PANTHER" id="PTHR12599:SF0">
    <property type="entry name" value="PTERIN-4-ALPHA-CARBINOLAMINE DEHYDRATASE"/>
    <property type="match status" value="1"/>
</dbReference>
<organism evidence="7 8">
    <name type="scientific">Cellulomonas triticagri</name>
    <dbReference type="NCBI Taxonomy" id="2483352"/>
    <lineage>
        <taxon>Bacteria</taxon>
        <taxon>Bacillati</taxon>
        <taxon>Actinomycetota</taxon>
        <taxon>Actinomycetes</taxon>
        <taxon>Micrococcales</taxon>
        <taxon>Cellulomonadaceae</taxon>
        <taxon>Cellulomonas</taxon>
    </lineage>
</organism>
<gene>
    <name evidence="7" type="ORF">EBM89_02740</name>
</gene>
<dbReference type="SUPFAM" id="SSF55248">
    <property type="entry name" value="PCD-like"/>
    <property type="match status" value="1"/>
</dbReference>
<evidence type="ECO:0000256" key="1">
    <source>
        <dbReference type="ARBA" id="ARBA00001554"/>
    </source>
</evidence>
<accession>A0A3M2JNM9</accession>
<sequence length="216" mass="22880">MDDRITPGLFHAAEGVEDWHVVRGVAEARFATGSFATGVALVDAVGRLADAADHHPDVDLRYGTVTVRLVSHDVGGLSERDVALAREVSAAARDLGVHADPSGVQAVALTVEAMMTKDVLPFWQAVLGYASAGDDEVADPAGRWPAVRFVRSRDARPQRNRVLVALALPHDLAEERVAAALGAGGSVVGVAHDPQRWTLADAEGNEVEVATWQERG</sequence>
<dbReference type="CDD" id="cd00488">
    <property type="entry name" value="PCD_DCoH"/>
    <property type="match status" value="1"/>
</dbReference>
<dbReference type="InterPro" id="IPR041581">
    <property type="entry name" value="Glyoxalase_6"/>
</dbReference>
<proteinExistence type="inferred from homology"/>
<dbReference type="OrthoDB" id="15077at2"/>
<evidence type="ECO:0000256" key="2">
    <source>
        <dbReference type="ARBA" id="ARBA00006472"/>
    </source>
</evidence>
<name>A0A3M2JNM9_9CELL</name>
<protein>
    <recommendedName>
        <fullName evidence="4">Putative pterin-4-alpha-carbinolamine dehydratase</fullName>
        <ecNumber evidence="3">4.2.1.96</ecNumber>
    </recommendedName>
</protein>
<dbReference type="RefSeq" id="WP_122147929.1">
    <property type="nucleotide sequence ID" value="NZ_RFFI01000008.1"/>
</dbReference>
<dbReference type="Proteomes" id="UP000269289">
    <property type="component" value="Unassembled WGS sequence"/>
</dbReference>
<evidence type="ECO:0000313" key="7">
    <source>
        <dbReference type="EMBL" id="RMI13906.1"/>
    </source>
</evidence>
<keyword evidence="5" id="KW-0456">Lyase</keyword>
<dbReference type="PANTHER" id="PTHR12599">
    <property type="entry name" value="PTERIN-4-ALPHA-CARBINOLAMINE DEHYDRATASE"/>
    <property type="match status" value="1"/>
</dbReference>
<feature type="domain" description="Glyoxalase-like" evidence="6">
    <location>
        <begin position="113"/>
        <end position="209"/>
    </location>
</feature>
<comment type="similarity">
    <text evidence="2">Belongs to the pterin-4-alpha-carbinolamine dehydratase family.</text>
</comment>
<dbReference type="Gene3D" id="3.30.1360.20">
    <property type="entry name" value="Transcriptional coactivator/pterin dehydratase"/>
    <property type="match status" value="1"/>
</dbReference>
<comment type="catalytic activity">
    <reaction evidence="1">
        <text>(4aS,6R)-4a-hydroxy-L-erythro-5,6,7,8-tetrahydrobiopterin = (6R)-L-erythro-6,7-dihydrobiopterin + H2O</text>
        <dbReference type="Rhea" id="RHEA:11920"/>
        <dbReference type="ChEBI" id="CHEBI:15377"/>
        <dbReference type="ChEBI" id="CHEBI:15642"/>
        <dbReference type="ChEBI" id="CHEBI:43120"/>
        <dbReference type="EC" id="4.2.1.96"/>
    </reaction>
</comment>
<keyword evidence="8" id="KW-1185">Reference proteome</keyword>
<dbReference type="Pfam" id="PF18029">
    <property type="entry name" value="Glyoxalase_6"/>
    <property type="match status" value="1"/>
</dbReference>
<dbReference type="GO" id="GO:0008124">
    <property type="term" value="F:4-alpha-hydroxytetrahydrobiopterin dehydratase activity"/>
    <property type="evidence" value="ECO:0007669"/>
    <property type="project" value="UniProtKB-EC"/>
</dbReference>
<evidence type="ECO:0000256" key="3">
    <source>
        <dbReference type="ARBA" id="ARBA00013252"/>
    </source>
</evidence>
<evidence type="ECO:0000256" key="4">
    <source>
        <dbReference type="ARBA" id="ARBA00021735"/>
    </source>
</evidence>
<dbReference type="InterPro" id="IPR036428">
    <property type="entry name" value="PCD_sf"/>
</dbReference>
<evidence type="ECO:0000256" key="5">
    <source>
        <dbReference type="ARBA" id="ARBA00023239"/>
    </source>
</evidence>
<dbReference type="EMBL" id="RFFI01000008">
    <property type="protein sequence ID" value="RMI13906.1"/>
    <property type="molecule type" value="Genomic_DNA"/>
</dbReference>
<dbReference type="EC" id="4.2.1.96" evidence="3"/>
<evidence type="ECO:0000259" key="6">
    <source>
        <dbReference type="Pfam" id="PF18029"/>
    </source>
</evidence>
<evidence type="ECO:0000313" key="8">
    <source>
        <dbReference type="Proteomes" id="UP000269289"/>
    </source>
</evidence>
<reference evidence="7 8" key="1">
    <citation type="submission" date="2018-10" db="EMBL/GenBank/DDBJ databases">
        <title>Isolation, diversity and antifungal activity of actinobacteria from wheat.</title>
        <authorList>
            <person name="Han C."/>
        </authorList>
    </citation>
    <scope>NUCLEOTIDE SEQUENCE [LARGE SCALE GENOMIC DNA]</scope>
    <source>
        <strain evidence="7 8">NEAU-YY56</strain>
    </source>
</reference>
<dbReference type="Pfam" id="PF01329">
    <property type="entry name" value="Pterin_4a"/>
    <property type="match status" value="1"/>
</dbReference>
<comment type="caution">
    <text evidence="7">The sequence shown here is derived from an EMBL/GenBank/DDBJ whole genome shotgun (WGS) entry which is preliminary data.</text>
</comment>
<dbReference type="Gene3D" id="3.10.180.10">
    <property type="entry name" value="2,3-Dihydroxybiphenyl 1,2-Dioxygenase, domain 1"/>
    <property type="match status" value="1"/>
</dbReference>
<dbReference type="GO" id="GO:0006729">
    <property type="term" value="P:tetrahydrobiopterin biosynthetic process"/>
    <property type="evidence" value="ECO:0007669"/>
    <property type="project" value="InterPro"/>
</dbReference>
<dbReference type="AlphaFoldDB" id="A0A3M2JNM9"/>